<feature type="compositionally biased region" description="Basic and acidic residues" evidence="5">
    <location>
        <begin position="152"/>
        <end position="168"/>
    </location>
</feature>
<proteinExistence type="inferred from homology"/>
<dbReference type="Pfam" id="PF03999">
    <property type="entry name" value="MAP65_ASE1"/>
    <property type="match status" value="1"/>
</dbReference>
<dbReference type="GO" id="GO:0005737">
    <property type="term" value="C:cytoplasm"/>
    <property type="evidence" value="ECO:0007669"/>
    <property type="project" value="TreeGrafter"/>
</dbReference>
<dbReference type="InterPro" id="IPR007145">
    <property type="entry name" value="MAP65_Ase1_PRC1"/>
</dbReference>
<gene>
    <name evidence="6" type="ORF">PHJA_002644200</name>
</gene>
<protein>
    <submittedName>
        <fullName evidence="6">65-kDa microtubule-associated protein 3</fullName>
    </submittedName>
</protein>
<dbReference type="GO" id="GO:0008017">
    <property type="term" value="F:microtubule binding"/>
    <property type="evidence" value="ECO:0007669"/>
    <property type="project" value="InterPro"/>
</dbReference>
<keyword evidence="4" id="KW-0963">Cytoplasm</keyword>
<dbReference type="Gene3D" id="1.20.58.1520">
    <property type="match status" value="1"/>
</dbReference>
<feature type="region of interest" description="Disordered" evidence="5">
    <location>
        <begin position="215"/>
        <end position="242"/>
    </location>
</feature>
<comment type="subcellular location">
    <subcellularLocation>
        <location evidence="1">Cytoplasm</location>
        <location evidence="1">Cytoskeleton</location>
    </subcellularLocation>
</comment>
<evidence type="ECO:0000256" key="3">
    <source>
        <dbReference type="ARBA" id="ARBA00022701"/>
    </source>
</evidence>
<keyword evidence="4" id="KW-0206">Cytoskeleton</keyword>
<evidence type="ECO:0000256" key="2">
    <source>
        <dbReference type="ARBA" id="ARBA00006187"/>
    </source>
</evidence>
<comment type="similarity">
    <text evidence="2">Belongs to the MAP65/ASE1 family.</text>
</comment>
<feature type="compositionally biased region" description="Basic and acidic residues" evidence="5">
    <location>
        <begin position="175"/>
        <end position="184"/>
    </location>
</feature>
<name>A0A830CYJ3_9LAMI</name>
<evidence type="ECO:0000256" key="1">
    <source>
        <dbReference type="ARBA" id="ARBA00004245"/>
    </source>
</evidence>
<dbReference type="AlphaFoldDB" id="A0A830CYJ3"/>
<dbReference type="PANTHER" id="PTHR19321">
    <property type="entry name" value="PROTEIN REGULATOR OF CYTOKINESIS 1 PRC1-RELATED"/>
    <property type="match status" value="1"/>
</dbReference>
<reference evidence="6" key="1">
    <citation type="submission" date="2020-07" db="EMBL/GenBank/DDBJ databases">
        <title>Ethylene signaling mediates host invasion by parasitic plants.</title>
        <authorList>
            <person name="Yoshida S."/>
        </authorList>
    </citation>
    <scope>NUCLEOTIDE SEQUENCE</scope>
    <source>
        <strain evidence="6">Okayama</strain>
    </source>
</reference>
<evidence type="ECO:0000313" key="6">
    <source>
        <dbReference type="EMBL" id="GFQ05001.1"/>
    </source>
</evidence>
<keyword evidence="3" id="KW-0493">Microtubule</keyword>
<comment type="caution">
    <text evidence="6">The sequence shown here is derived from an EMBL/GenBank/DDBJ whole genome shotgun (WGS) entry which is preliminary data.</text>
</comment>
<evidence type="ECO:0000256" key="4">
    <source>
        <dbReference type="ARBA" id="ARBA00023212"/>
    </source>
</evidence>
<feature type="compositionally biased region" description="Polar residues" evidence="5">
    <location>
        <begin position="221"/>
        <end position="235"/>
    </location>
</feature>
<sequence>MAACEEESWLEEYNRDDNRYNAGRGAHLALKRAEKARVLVNKLPAIVDALASKVIAWENEEGKEFSYNGVRLLSMLEAYIVLREQKEIERKRQRDQKKLQGQLLAEQEALYGAKPSPKKTQSVKKEPRLSSCGGGGAGKRKLSLGAPMLQTPKRDTRPSSKATPDTRKAKTNVRTNKDRVKDDGLSAFSTGRRVSDMAGRLPFKHSPNVVNETEQRKPFTPISTTNPSKKSNATNIFKDPNKKHDDTLHKTLVRNNTPSTPPPKTIYRADEENITPKTTGINLYSTPSTVFVPMQTALTPPISTQTATMPTFTIIKSVEEEIEYSFEEKRAGFVMKV</sequence>
<evidence type="ECO:0000313" key="7">
    <source>
        <dbReference type="Proteomes" id="UP000653305"/>
    </source>
</evidence>
<dbReference type="PANTHER" id="PTHR19321:SF7">
    <property type="entry name" value="65-KDA MICROTUBULE-ASSOCIATED PROTEIN 3"/>
    <property type="match status" value="1"/>
</dbReference>
<dbReference type="Proteomes" id="UP000653305">
    <property type="component" value="Unassembled WGS sequence"/>
</dbReference>
<evidence type="ECO:0000256" key="5">
    <source>
        <dbReference type="SAM" id="MobiDB-lite"/>
    </source>
</evidence>
<dbReference type="GO" id="GO:0005874">
    <property type="term" value="C:microtubule"/>
    <property type="evidence" value="ECO:0007669"/>
    <property type="project" value="UniProtKB-KW"/>
</dbReference>
<dbReference type="GO" id="GO:0005819">
    <property type="term" value="C:spindle"/>
    <property type="evidence" value="ECO:0007669"/>
    <property type="project" value="TreeGrafter"/>
</dbReference>
<keyword evidence="7" id="KW-1185">Reference proteome</keyword>
<feature type="region of interest" description="Disordered" evidence="5">
    <location>
        <begin position="108"/>
        <end position="184"/>
    </location>
</feature>
<accession>A0A830CYJ3</accession>
<organism evidence="6 7">
    <name type="scientific">Phtheirospermum japonicum</name>
    <dbReference type="NCBI Taxonomy" id="374723"/>
    <lineage>
        <taxon>Eukaryota</taxon>
        <taxon>Viridiplantae</taxon>
        <taxon>Streptophyta</taxon>
        <taxon>Embryophyta</taxon>
        <taxon>Tracheophyta</taxon>
        <taxon>Spermatophyta</taxon>
        <taxon>Magnoliopsida</taxon>
        <taxon>eudicotyledons</taxon>
        <taxon>Gunneridae</taxon>
        <taxon>Pentapetalae</taxon>
        <taxon>asterids</taxon>
        <taxon>lamiids</taxon>
        <taxon>Lamiales</taxon>
        <taxon>Orobanchaceae</taxon>
        <taxon>Orobanchaceae incertae sedis</taxon>
        <taxon>Phtheirospermum</taxon>
    </lineage>
</organism>
<dbReference type="OrthoDB" id="1720650at2759"/>
<dbReference type="GO" id="GO:0000226">
    <property type="term" value="P:microtubule cytoskeleton organization"/>
    <property type="evidence" value="ECO:0007669"/>
    <property type="project" value="InterPro"/>
</dbReference>
<dbReference type="EMBL" id="BMAC01001003">
    <property type="protein sequence ID" value="GFQ05001.1"/>
    <property type="molecule type" value="Genomic_DNA"/>
</dbReference>